<dbReference type="AlphaFoldDB" id="A0A8C2GTJ0"/>
<evidence type="ECO:0000256" key="7">
    <source>
        <dbReference type="SAM" id="MobiDB-lite"/>
    </source>
</evidence>
<dbReference type="GO" id="GO:0005576">
    <property type="term" value="C:extracellular region"/>
    <property type="evidence" value="ECO:0007669"/>
    <property type="project" value="UniProtKB-SubCell"/>
</dbReference>
<keyword evidence="5" id="KW-1015">Disulfide bond</keyword>
<feature type="signal peptide" evidence="8">
    <location>
        <begin position="1"/>
        <end position="26"/>
    </location>
</feature>
<protein>
    <submittedName>
        <fullName evidence="9">Fibroblast growth factor binding protein 1b</fullName>
    </submittedName>
</protein>
<comment type="subcellular location">
    <subcellularLocation>
        <location evidence="1">Secreted</location>
    </subcellularLocation>
</comment>
<dbReference type="GO" id="GO:0007267">
    <property type="term" value="P:cell-cell signaling"/>
    <property type="evidence" value="ECO:0007669"/>
    <property type="project" value="TreeGrafter"/>
</dbReference>
<evidence type="ECO:0000313" key="9">
    <source>
        <dbReference type="Ensembl" id="ENSCCRP00015117831.1"/>
    </source>
</evidence>
<dbReference type="PANTHER" id="PTHR15258:SF2">
    <property type="entry name" value="FIBROBLAST GROWTH FACTOR-BINDING PROTEIN 1"/>
    <property type="match status" value="1"/>
</dbReference>
<reference evidence="9" key="1">
    <citation type="submission" date="2025-08" db="UniProtKB">
        <authorList>
            <consortium name="Ensembl"/>
        </authorList>
    </citation>
    <scope>IDENTIFICATION</scope>
</reference>
<comment type="similarity">
    <text evidence="2">Belongs to the fibroblast growth factor-binding protein family.</text>
</comment>
<evidence type="ECO:0000256" key="3">
    <source>
        <dbReference type="ARBA" id="ARBA00022525"/>
    </source>
</evidence>
<feature type="chain" id="PRO_5034951202" evidence="8">
    <location>
        <begin position="27"/>
        <end position="214"/>
    </location>
</feature>
<accession>A0A8C2GTJ0</accession>
<keyword evidence="6" id="KW-0340">Growth factor binding</keyword>
<evidence type="ECO:0000256" key="4">
    <source>
        <dbReference type="ARBA" id="ARBA00022729"/>
    </source>
</evidence>
<proteinExistence type="inferred from homology"/>
<evidence type="ECO:0000256" key="5">
    <source>
        <dbReference type="ARBA" id="ARBA00023157"/>
    </source>
</evidence>
<dbReference type="PANTHER" id="PTHR15258">
    <property type="entry name" value="FGF BINDING PROTEIN-RELATED"/>
    <property type="match status" value="1"/>
</dbReference>
<organism evidence="9 10">
    <name type="scientific">Cyprinus carpio</name>
    <name type="common">Common carp</name>
    <dbReference type="NCBI Taxonomy" id="7962"/>
    <lineage>
        <taxon>Eukaryota</taxon>
        <taxon>Metazoa</taxon>
        <taxon>Chordata</taxon>
        <taxon>Craniata</taxon>
        <taxon>Vertebrata</taxon>
        <taxon>Euteleostomi</taxon>
        <taxon>Actinopterygii</taxon>
        <taxon>Neopterygii</taxon>
        <taxon>Teleostei</taxon>
        <taxon>Ostariophysi</taxon>
        <taxon>Cypriniformes</taxon>
        <taxon>Cyprinidae</taxon>
        <taxon>Cyprininae</taxon>
        <taxon>Cyprinus</taxon>
    </lineage>
</organism>
<dbReference type="Pfam" id="PF06473">
    <property type="entry name" value="FGF-BP1"/>
    <property type="match status" value="1"/>
</dbReference>
<keyword evidence="4 8" id="KW-0732">Signal</keyword>
<evidence type="ECO:0000256" key="6">
    <source>
        <dbReference type="ARBA" id="ARBA00023183"/>
    </source>
</evidence>
<dbReference type="Proteomes" id="UP000694700">
    <property type="component" value="Unplaced"/>
</dbReference>
<evidence type="ECO:0000256" key="1">
    <source>
        <dbReference type="ARBA" id="ARBA00004613"/>
    </source>
</evidence>
<feature type="region of interest" description="Disordered" evidence="7">
    <location>
        <begin position="159"/>
        <end position="182"/>
    </location>
</feature>
<keyword evidence="3" id="KW-0964">Secreted</keyword>
<name>A0A8C2GTJ0_CYPCA</name>
<feature type="region of interest" description="Disordered" evidence="7">
    <location>
        <begin position="40"/>
        <end position="62"/>
    </location>
</feature>
<dbReference type="Ensembl" id="ENSCCRT00015121564.1">
    <property type="protein sequence ID" value="ENSCCRP00015117831.1"/>
    <property type="gene ID" value="ENSCCRG00015046483.1"/>
</dbReference>
<evidence type="ECO:0000256" key="8">
    <source>
        <dbReference type="SAM" id="SignalP"/>
    </source>
</evidence>
<dbReference type="GO" id="GO:0019838">
    <property type="term" value="F:growth factor binding"/>
    <property type="evidence" value="ECO:0007669"/>
    <property type="project" value="UniProtKB-KW"/>
</dbReference>
<sequence>PSIAHLSICSAAVLLVCFIWAINAQAQNSSNQANSINHIESTQNSRQQQQQPKGSDKNISVHKGKFTTKDKAQCLWVARGEDNYTMTVTCKPGNEDGFSCKYTAKPATCTEYGSNTKGYWKQIARSVKKQKKLCADARALIRAGMCKRAPLAAHFKLIETSQEKPPTEKTPTTTSTKRQCTERTDHSEVAKERCGDSLASLCAFVFTIIQSGDC</sequence>
<dbReference type="InterPro" id="IPR010510">
    <property type="entry name" value="FGF1-bd"/>
</dbReference>
<feature type="compositionally biased region" description="Low complexity" evidence="7">
    <location>
        <begin position="168"/>
        <end position="177"/>
    </location>
</feature>
<evidence type="ECO:0000256" key="2">
    <source>
        <dbReference type="ARBA" id="ARBA00008326"/>
    </source>
</evidence>
<evidence type="ECO:0000313" key="10">
    <source>
        <dbReference type="Proteomes" id="UP000694700"/>
    </source>
</evidence>